<dbReference type="InterPro" id="IPR002761">
    <property type="entry name" value="Diphthami_syn_dom"/>
</dbReference>
<dbReference type="SUPFAM" id="SSF52402">
    <property type="entry name" value="Adenine nucleotide alpha hydrolases-like"/>
    <property type="match status" value="1"/>
</dbReference>
<protein>
    <submittedName>
        <fullName evidence="2">ATP-binding protein</fullName>
    </submittedName>
</protein>
<dbReference type="Pfam" id="PF01902">
    <property type="entry name" value="Diphthami_syn_2"/>
    <property type="match status" value="1"/>
</dbReference>
<evidence type="ECO:0000313" key="2">
    <source>
        <dbReference type="EMBL" id="PWL39554.1"/>
    </source>
</evidence>
<sequence>MPKNSKTYFNWSSGKDSALALYYLKQNNIKVDCLLTTINAHYNRVSMHGLRREVLEAQAAQTSIPLDILEVPEKPSMEEYNALMKDKIMELQSEGYTQTVFGDIFLEDLKLYRERMLSPYGITSVFPLWKKDTMQLIHEFLHLGFKAVIVCIDNLKLDASFLGKELSIELVNQFPEDVDPCGENGEFHTFCFDGPIFKNPIAFELGEKVYRTYDDPSDKIKKIKFGFCDILLKSIIN</sequence>
<dbReference type="OrthoDB" id="3572539at2"/>
<dbReference type="Proteomes" id="UP000245762">
    <property type="component" value="Unassembled WGS sequence"/>
</dbReference>
<dbReference type="GO" id="GO:0005524">
    <property type="term" value="F:ATP binding"/>
    <property type="evidence" value="ECO:0007669"/>
    <property type="project" value="UniProtKB-KW"/>
</dbReference>
<dbReference type="InterPro" id="IPR030662">
    <property type="entry name" value="DPH6/MJ0570"/>
</dbReference>
<dbReference type="PIRSF" id="PIRSF039123">
    <property type="entry name" value="Diphthamide_synthase"/>
    <property type="match status" value="1"/>
</dbReference>
<dbReference type="Gene3D" id="3.90.1490.10">
    <property type="entry name" value="putative n-type atp pyrophosphatase, domain 2"/>
    <property type="match status" value="1"/>
</dbReference>
<keyword evidence="2" id="KW-0547">Nucleotide-binding</keyword>
<dbReference type="Gene3D" id="3.40.50.620">
    <property type="entry name" value="HUPs"/>
    <property type="match status" value="1"/>
</dbReference>
<dbReference type="AlphaFoldDB" id="A0A316L0B9"/>
<name>A0A316L0B9_9FLAO</name>
<evidence type="ECO:0000313" key="3">
    <source>
        <dbReference type="Proteomes" id="UP000245762"/>
    </source>
</evidence>
<reference evidence="2 3" key="1">
    <citation type="submission" date="2018-05" db="EMBL/GenBank/DDBJ databases">
        <title>Complete genome sequence of Flagellimonas aquimarina ECD12 isolated from seaweed Ecklonia cava.</title>
        <authorList>
            <person name="Choi S."/>
            <person name="Seong C."/>
        </authorList>
    </citation>
    <scope>NUCLEOTIDE SEQUENCE [LARGE SCALE GENOMIC DNA]</scope>
    <source>
        <strain evidence="2 3">ECD12</strain>
    </source>
</reference>
<feature type="domain" description="Diphthamide synthase" evidence="1">
    <location>
        <begin position="7"/>
        <end position="208"/>
    </location>
</feature>
<dbReference type="RefSeq" id="WP_109659549.1">
    <property type="nucleotide sequence ID" value="NZ_QGEG01000001.1"/>
</dbReference>
<accession>A0A316L0B9</accession>
<evidence type="ECO:0000259" key="1">
    <source>
        <dbReference type="Pfam" id="PF01902"/>
    </source>
</evidence>
<keyword evidence="2" id="KW-0067">ATP-binding</keyword>
<proteinExistence type="predicted"/>
<gene>
    <name evidence="2" type="ORF">DKG77_01590</name>
</gene>
<organism evidence="2 3">
    <name type="scientific">Flagellimonas aquimarina</name>
    <dbReference type="NCBI Taxonomy" id="2201895"/>
    <lineage>
        <taxon>Bacteria</taxon>
        <taxon>Pseudomonadati</taxon>
        <taxon>Bacteroidota</taxon>
        <taxon>Flavobacteriia</taxon>
        <taxon>Flavobacteriales</taxon>
        <taxon>Flavobacteriaceae</taxon>
        <taxon>Flagellimonas</taxon>
    </lineage>
</organism>
<dbReference type="EMBL" id="QGEG01000001">
    <property type="protein sequence ID" value="PWL39554.1"/>
    <property type="molecule type" value="Genomic_DNA"/>
</dbReference>
<comment type="caution">
    <text evidence="2">The sequence shown here is derived from an EMBL/GenBank/DDBJ whole genome shotgun (WGS) entry which is preliminary data.</text>
</comment>
<dbReference type="InterPro" id="IPR014729">
    <property type="entry name" value="Rossmann-like_a/b/a_fold"/>
</dbReference>
<dbReference type="CDD" id="cd01994">
    <property type="entry name" value="AANH_PF0828-like"/>
    <property type="match status" value="1"/>
</dbReference>
<keyword evidence="3" id="KW-1185">Reference proteome</keyword>